<comment type="caution">
    <text evidence="1">The sequence shown here is derived from an EMBL/GenBank/DDBJ whole genome shotgun (WGS) entry which is preliminary data.</text>
</comment>
<protein>
    <submittedName>
        <fullName evidence="1">Uncharacterized protein</fullName>
    </submittedName>
</protein>
<keyword evidence="2" id="KW-1185">Reference proteome</keyword>
<gene>
    <name evidence="1" type="ORF">HanXRQr2_Chr14g0652871</name>
</gene>
<proteinExistence type="predicted"/>
<reference evidence="1" key="2">
    <citation type="submission" date="2020-06" db="EMBL/GenBank/DDBJ databases">
        <title>Helianthus annuus Genome sequencing and assembly Release 2.</title>
        <authorList>
            <person name="Gouzy J."/>
            <person name="Langlade N."/>
            <person name="Munos S."/>
        </authorList>
    </citation>
    <scope>NUCLEOTIDE SEQUENCE</scope>
    <source>
        <tissue evidence="1">Leaves</tissue>
    </source>
</reference>
<evidence type="ECO:0000313" key="2">
    <source>
        <dbReference type="Proteomes" id="UP000215914"/>
    </source>
</evidence>
<organism evidence="1 2">
    <name type="scientific">Helianthus annuus</name>
    <name type="common">Common sunflower</name>
    <dbReference type="NCBI Taxonomy" id="4232"/>
    <lineage>
        <taxon>Eukaryota</taxon>
        <taxon>Viridiplantae</taxon>
        <taxon>Streptophyta</taxon>
        <taxon>Embryophyta</taxon>
        <taxon>Tracheophyta</taxon>
        <taxon>Spermatophyta</taxon>
        <taxon>Magnoliopsida</taxon>
        <taxon>eudicotyledons</taxon>
        <taxon>Gunneridae</taxon>
        <taxon>Pentapetalae</taxon>
        <taxon>asterids</taxon>
        <taxon>campanulids</taxon>
        <taxon>Asterales</taxon>
        <taxon>Asteraceae</taxon>
        <taxon>Asteroideae</taxon>
        <taxon>Heliantheae alliance</taxon>
        <taxon>Heliantheae</taxon>
        <taxon>Helianthus</taxon>
    </lineage>
</organism>
<dbReference type="AlphaFoldDB" id="A0A9K3H7E8"/>
<reference evidence="1" key="1">
    <citation type="journal article" date="2017" name="Nature">
        <title>The sunflower genome provides insights into oil metabolism, flowering and Asterid evolution.</title>
        <authorList>
            <person name="Badouin H."/>
            <person name="Gouzy J."/>
            <person name="Grassa C.J."/>
            <person name="Murat F."/>
            <person name="Staton S.E."/>
            <person name="Cottret L."/>
            <person name="Lelandais-Briere C."/>
            <person name="Owens G.L."/>
            <person name="Carrere S."/>
            <person name="Mayjonade B."/>
            <person name="Legrand L."/>
            <person name="Gill N."/>
            <person name="Kane N.C."/>
            <person name="Bowers J.E."/>
            <person name="Hubner S."/>
            <person name="Bellec A."/>
            <person name="Berard A."/>
            <person name="Berges H."/>
            <person name="Blanchet N."/>
            <person name="Boniface M.C."/>
            <person name="Brunel D."/>
            <person name="Catrice O."/>
            <person name="Chaidir N."/>
            <person name="Claudel C."/>
            <person name="Donnadieu C."/>
            <person name="Faraut T."/>
            <person name="Fievet G."/>
            <person name="Helmstetter N."/>
            <person name="King M."/>
            <person name="Knapp S.J."/>
            <person name="Lai Z."/>
            <person name="Le Paslier M.C."/>
            <person name="Lippi Y."/>
            <person name="Lorenzon L."/>
            <person name="Mandel J.R."/>
            <person name="Marage G."/>
            <person name="Marchand G."/>
            <person name="Marquand E."/>
            <person name="Bret-Mestries E."/>
            <person name="Morien E."/>
            <person name="Nambeesan S."/>
            <person name="Nguyen T."/>
            <person name="Pegot-Espagnet P."/>
            <person name="Pouilly N."/>
            <person name="Raftis F."/>
            <person name="Sallet E."/>
            <person name="Schiex T."/>
            <person name="Thomas J."/>
            <person name="Vandecasteele C."/>
            <person name="Vares D."/>
            <person name="Vear F."/>
            <person name="Vautrin S."/>
            <person name="Crespi M."/>
            <person name="Mangin B."/>
            <person name="Burke J.M."/>
            <person name="Salse J."/>
            <person name="Munos S."/>
            <person name="Vincourt P."/>
            <person name="Rieseberg L.H."/>
            <person name="Langlade N.B."/>
        </authorList>
    </citation>
    <scope>NUCLEOTIDE SEQUENCE</scope>
    <source>
        <tissue evidence="1">Leaves</tissue>
    </source>
</reference>
<sequence length="53" mass="6258">MTFAAISYLIFNIIHEKQIEKRIKNKSNLVRIEYNQKKEFNASVSPRSGKFRA</sequence>
<dbReference type="Gramene" id="mRNA:HanXRQr2_Chr14g0652871">
    <property type="protein sequence ID" value="CDS:HanXRQr2_Chr14g0652871.1"/>
    <property type="gene ID" value="HanXRQr2_Chr14g0652871"/>
</dbReference>
<dbReference type="Proteomes" id="UP000215914">
    <property type="component" value="Unassembled WGS sequence"/>
</dbReference>
<evidence type="ECO:0000313" key="1">
    <source>
        <dbReference type="EMBL" id="KAF5769840.1"/>
    </source>
</evidence>
<accession>A0A9K3H7E8</accession>
<dbReference type="EMBL" id="MNCJ02000329">
    <property type="protein sequence ID" value="KAF5769840.1"/>
    <property type="molecule type" value="Genomic_DNA"/>
</dbReference>
<name>A0A9K3H7E8_HELAN</name>